<dbReference type="Pfam" id="PF05235">
    <property type="entry name" value="CHAD"/>
    <property type="match status" value="1"/>
</dbReference>
<reference evidence="3" key="1">
    <citation type="submission" date="2017-02" db="EMBL/GenBank/DDBJ databases">
        <title>Genome of Microbulbifer agarilyticus GP101.</title>
        <authorList>
            <person name="Jung J."/>
            <person name="Bae S.S."/>
            <person name="Baek K."/>
        </authorList>
    </citation>
    <scope>NUCLEOTIDE SEQUENCE [LARGE SCALE GENOMIC DNA]</scope>
    <source>
        <strain evidence="3">GP101</strain>
    </source>
</reference>
<evidence type="ECO:0000313" key="4">
    <source>
        <dbReference type="Proteomes" id="UP000188219"/>
    </source>
</evidence>
<feature type="coiled-coil region" evidence="1">
    <location>
        <begin position="240"/>
        <end position="267"/>
    </location>
</feature>
<organism evidence="3 4">
    <name type="scientific">Microbulbifer agarilyticus</name>
    <dbReference type="NCBI Taxonomy" id="260552"/>
    <lineage>
        <taxon>Bacteria</taxon>
        <taxon>Pseudomonadati</taxon>
        <taxon>Pseudomonadota</taxon>
        <taxon>Gammaproteobacteria</taxon>
        <taxon>Cellvibrionales</taxon>
        <taxon>Microbulbiferaceae</taxon>
        <taxon>Microbulbifer</taxon>
    </lineage>
</organism>
<dbReference type="PANTHER" id="PTHR39339:SF1">
    <property type="entry name" value="CHAD DOMAIN-CONTAINING PROTEIN"/>
    <property type="match status" value="1"/>
</dbReference>
<accession>A0A1Q2M920</accession>
<dbReference type="AlphaFoldDB" id="A0A1Q2M920"/>
<protein>
    <recommendedName>
        <fullName evidence="2">CHAD domain-containing protein</fullName>
    </recommendedName>
</protein>
<dbReference type="OrthoDB" id="9810907at2"/>
<gene>
    <name evidence="3" type="ORF">Mag101_17005</name>
</gene>
<keyword evidence="1" id="KW-0175">Coiled coil</keyword>
<dbReference type="Proteomes" id="UP000188219">
    <property type="component" value="Chromosome"/>
</dbReference>
<evidence type="ECO:0000256" key="1">
    <source>
        <dbReference type="SAM" id="Coils"/>
    </source>
</evidence>
<evidence type="ECO:0000259" key="2">
    <source>
        <dbReference type="PROSITE" id="PS51708"/>
    </source>
</evidence>
<dbReference type="PANTHER" id="PTHR39339">
    <property type="entry name" value="SLR1444 PROTEIN"/>
    <property type="match status" value="1"/>
</dbReference>
<dbReference type="InterPro" id="IPR038186">
    <property type="entry name" value="CHAD_dom_sf"/>
</dbReference>
<evidence type="ECO:0000313" key="3">
    <source>
        <dbReference type="EMBL" id="AQQ69139.1"/>
    </source>
</evidence>
<dbReference type="Gene3D" id="1.40.20.10">
    <property type="entry name" value="CHAD domain"/>
    <property type="match status" value="1"/>
</dbReference>
<feature type="domain" description="CHAD" evidence="2">
    <location>
        <begin position="8"/>
        <end position="277"/>
    </location>
</feature>
<proteinExistence type="predicted"/>
<dbReference type="STRING" id="260552.Mag101_17005"/>
<dbReference type="RefSeq" id="WP_077407674.1">
    <property type="nucleotide sequence ID" value="NZ_CP019650.1"/>
</dbReference>
<dbReference type="EMBL" id="CP019650">
    <property type="protein sequence ID" value="AQQ69139.1"/>
    <property type="molecule type" value="Genomic_DNA"/>
</dbReference>
<dbReference type="KEGG" id="maga:Mag101_17005"/>
<sequence length="277" mass="31827">MSFQLHSKHPLAPAIRAVARTQVHAAIACCQAAEDGHAIHCVRKHGKKLRALLRLIRYANTTTESLYHTENARYRNINTALGACRESASLYLALDTQLHAERFPQTAAYLKGRLDNGDTERLLEQAEKSLQQALIKIDGWHFQGASWDDIELGYCKSYRRAFKAMGHAFALNTDERFHSLRKRVKDQWYQSRLLEEHYPETIGARTRGLQQLASALGDWRDLRLLCQHLARYGDDAPEMANEQRALLKQAKKRLGQLRNEIEQLCRQLFPQAHWAFA</sequence>
<dbReference type="SMART" id="SM00880">
    <property type="entry name" value="CHAD"/>
    <property type="match status" value="1"/>
</dbReference>
<dbReference type="PROSITE" id="PS51708">
    <property type="entry name" value="CHAD"/>
    <property type="match status" value="1"/>
</dbReference>
<dbReference type="InterPro" id="IPR007899">
    <property type="entry name" value="CHAD_dom"/>
</dbReference>
<name>A0A1Q2M920_9GAMM</name>
<keyword evidence="4" id="KW-1185">Reference proteome</keyword>